<keyword evidence="2" id="KW-1185">Reference proteome</keyword>
<sequence>MPSDPPSHTSTIIDEPLKDSKGQDQHEKQRISSSTAPAADIADEKDPWLVTFDEGESANPFNWSRLFRWYLTFAGGILVLNATFASAAPSNILPQMMEEFGFGKEVATLTVSLFIAGYCVGPLLWGPLSENIGRRPVFLISFVFYTGFQIGCALSKNTASILIFRFLGGTFAAAPLTNSGGLVGDMWDAKTRGKAMLLFAVAPFAGPALGPVVAGWIAETNTDWRWLFWTLTIFAGVCLTFIVFTMPETYGPTLLVHKAQRLRKETGDSRWYAPLEVKNESWGRRVNNILATPFKVLFREPMLMAITAYMSFLYGCIYLLFEAYPIVFTEGHNLNPGISGLMFLPISLGGAVGVVVYLIIFNPRYDQVADECAPAKAPPEVRLEPTMLGAPIFVIAFFWFGWTSYPSISLWSPLIAGGVLGFSIFLIFLSLINYIVDAYLFVAASALAASTVVRSIFGAVFPLFARQMFEAMNPRWASTLLGFIALFLAPIPFILRRYGPVLRAKSKYAPSAGPSKPKISPV</sequence>
<dbReference type="Proteomes" id="UP000814033">
    <property type="component" value="Unassembled WGS sequence"/>
</dbReference>
<reference evidence="1" key="2">
    <citation type="journal article" date="2022" name="New Phytol.">
        <title>Evolutionary transition to the ectomycorrhizal habit in the genomes of a hyperdiverse lineage of mushroom-forming fungi.</title>
        <authorList>
            <person name="Looney B."/>
            <person name="Miyauchi S."/>
            <person name="Morin E."/>
            <person name="Drula E."/>
            <person name="Courty P.E."/>
            <person name="Kohler A."/>
            <person name="Kuo A."/>
            <person name="LaButti K."/>
            <person name="Pangilinan J."/>
            <person name="Lipzen A."/>
            <person name="Riley R."/>
            <person name="Andreopoulos W."/>
            <person name="He G."/>
            <person name="Johnson J."/>
            <person name="Nolan M."/>
            <person name="Tritt A."/>
            <person name="Barry K.W."/>
            <person name="Grigoriev I.V."/>
            <person name="Nagy L.G."/>
            <person name="Hibbett D."/>
            <person name="Henrissat B."/>
            <person name="Matheny P.B."/>
            <person name="Labbe J."/>
            <person name="Martin F.M."/>
        </authorList>
    </citation>
    <scope>NUCLEOTIDE SEQUENCE</scope>
    <source>
        <strain evidence="1">FP105234-sp</strain>
    </source>
</reference>
<gene>
    <name evidence="1" type="ORF">FA95DRAFT_1481490</name>
</gene>
<proteinExistence type="predicted"/>
<dbReference type="EMBL" id="MU275840">
    <property type="protein sequence ID" value="KAI0053376.1"/>
    <property type="molecule type" value="Genomic_DNA"/>
</dbReference>
<reference evidence="1" key="1">
    <citation type="submission" date="2021-02" db="EMBL/GenBank/DDBJ databases">
        <authorList>
            <consortium name="DOE Joint Genome Institute"/>
            <person name="Ahrendt S."/>
            <person name="Looney B.P."/>
            <person name="Miyauchi S."/>
            <person name="Morin E."/>
            <person name="Drula E."/>
            <person name="Courty P.E."/>
            <person name="Chicoki N."/>
            <person name="Fauchery L."/>
            <person name="Kohler A."/>
            <person name="Kuo A."/>
            <person name="Labutti K."/>
            <person name="Pangilinan J."/>
            <person name="Lipzen A."/>
            <person name="Riley R."/>
            <person name="Andreopoulos W."/>
            <person name="He G."/>
            <person name="Johnson J."/>
            <person name="Barry K.W."/>
            <person name="Grigoriev I.V."/>
            <person name="Nagy L."/>
            <person name="Hibbett D."/>
            <person name="Henrissat B."/>
            <person name="Matheny P.B."/>
            <person name="Labbe J."/>
            <person name="Martin F."/>
        </authorList>
    </citation>
    <scope>NUCLEOTIDE SEQUENCE</scope>
    <source>
        <strain evidence="1">FP105234-sp</strain>
    </source>
</reference>
<comment type="caution">
    <text evidence="1">The sequence shown here is derived from an EMBL/GenBank/DDBJ whole genome shotgun (WGS) entry which is preliminary data.</text>
</comment>
<name>A0ACB8SBV9_9AGAM</name>
<accession>A0ACB8SBV9</accession>
<protein>
    <submittedName>
        <fullName evidence="1">MFS general substrate transporter</fullName>
    </submittedName>
</protein>
<organism evidence="1 2">
    <name type="scientific">Auriscalpium vulgare</name>
    <dbReference type="NCBI Taxonomy" id="40419"/>
    <lineage>
        <taxon>Eukaryota</taxon>
        <taxon>Fungi</taxon>
        <taxon>Dikarya</taxon>
        <taxon>Basidiomycota</taxon>
        <taxon>Agaricomycotina</taxon>
        <taxon>Agaricomycetes</taxon>
        <taxon>Russulales</taxon>
        <taxon>Auriscalpiaceae</taxon>
        <taxon>Auriscalpium</taxon>
    </lineage>
</organism>
<evidence type="ECO:0000313" key="2">
    <source>
        <dbReference type="Proteomes" id="UP000814033"/>
    </source>
</evidence>
<evidence type="ECO:0000313" key="1">
    <source>
        <dbReference type="EMBL" id="KAI0053376.1"/>
    </source>
</evidence>